<dbReference type="SMART" id="SM00708">
    <property type="entry name" value="PhBP"/>
    <property type="match status" value="1"/>
</dbReference>
<accession>D2A670</accession>
<dbReference type="InParanoid" id="D2A670"/>
<proteinExistence type="predicted"/>
<dbReference type="EMBL" id="KQ971346">
    <property type="protein sequence ID" value="EFA05678.1"/>
    <property type="molecule type" value="Genomic_DNA"/>
</dbReference>
<sequence length="127" mass="13987">MILKASIFLILAVATFGAILEDSELMKVVENCVKKTNANESEFSSPNFLETTPSQPALCTAKCLLESLEIVNSEGNINMETLKEYAQPFESPAREAVATCGEEIKSVTTCDDMEKYRKCVEPLIKNS</sequence>
<dbReference type="Proteomes" id="UP000007266">
    <property type="component" value="Linkage group 6"/>
</dbReference>
<dbReference type="AlphaFoldDB" id="D2A670"/>
<gene>
    <name evidence="2" type="primary">TcOBP6B</name>
    <name evidence="2" type="ORF">TcasGA2_TC015044</name>
</gene>
<dbReference type="PhylomeDB" id="D2A670"/>
<dbReference type="GO" id="GO:0005549">
    <property type="term" value="F:odorant binding"/>
    <property type="evidence" value="ECO:0007669"/>
    <property type="project" value="InterPro"/>
</dbReference>
<dbReference type="HOGENOM" id="CLU_1973346_0_0_1"/>
<feature type="signal peptide" evidence="1">
    <location>
        <begin position="1"/>
        <end position="17"/>
    </location>
</feature>
<dbReference type="GeneID" id="100142040"/>
<dbReference type="Gene3D" id="1.10.238.20">
    <property type="entry name" value="Pheromone/general odorant binding protein domain"/>
    <property type="match status" value="1"/>
</dbReference>
<keyword evidence="1" id="KW-0732">Signal</keyword>
<dbReference type="FunCoup" id="D2A670">
    <property type="interactions" value="14"/>
</dbReference>
<name>D2A670_TRICA</name>
<keyword evidence="3" id="KW-1185">Reference proteome</keyword>
<dbReference type="KEGG" id="tca:100142040"/>
<dbReference type="SMR" id="D2A670"/>
<dbReference type="GO" id="GO:0005615">
    <property type="term" value="C:extracellular space"/>
    <property type="evidence" value="ECO:0000318"/>
    <property type="project" value="GO_Central"/>
</dbReference>
<dbReference type="Pfam" id="PF01395">
    <property type="entry name" value="PBP_GOBP"/>
    <property type="match status" value="1"/>
</dbReference>
<dbReference type="OrthoDB" id="6733846at2759"/>
<dbReference type="CTD" id="37265"/>
<reference evidence="2 3" key="1">
    <citation type="journal article" date="2008" name="Nature">
        <title>The genome of the model beetle and pest Tribolium castaneum.</title>
        <authorList>
            <consortium name="Tribolium Genome Sequencing Consortium"/>
            <person name="Richards S."/>
            <person name="Gibbs R.A."/>
            <person name="Weinstock G.M."/>
            <person name="Brown S.J."/>
            <person name="Denell R."/>
            <person name="Beeman R.W."/>
            <person name="Gibbs R."/>
            <person name="Beeman R.W."/>
            <person name="Brown S.J."/>
            <person name="Bucher G."/>
            <person name="Friedrich M."/>
            <person name="Grimmelikhuijzen C.J."/>
            <person name="Klingler M."/>
            <person name="Lorenzen M."/>
            <person name="Richards S."/>
            <person name="Roth S."/>
            <person name="Schroder R."/>
            <person name="Tautz D."/>
            <person name="Zdobnov E.M."/>
            <person name="Muzny D."/>
            <person name="Gibbs R.A."/>
            <person name="Weinstock G.M."/>
            <person name="Attaway T."/>
            <person name="Bell S."/>
            <person name="Buhay C.J."/>
            <person name="Chandrabose M.N."/>
            <person name="Chavez D."/>
            <person name="Clerk-Blankenburg K.P."/>
            <person name="Cree A."/>
            <person name="Dao M."/>
            <person name="Davis C."/>
            <person name="Chacko J."/>
            <person name="Dinh H."/>
            <person name="Dugan-Rocha S."/>
            <person name="Fowler G."/>
            <person name="Garner T.T."/>
            <person name="Garnes J."/>
            <person name="Gnirke A."/>
            <person name="Hawes A."/>
            <person name="Hernandez J."/>
            <person name="Hines S."/>
            <person name="Holder M."/>
            <person name="Hume J."/>
            <person name="Jhangiani S.N."/>
            <person name="Joshi V."/>
            <person name="Khan Z.M."/>
            <person name="Jackson L."/>
            <person name="Kovar C."/>
            <person name="Kowis A."/>
            <person name="Lee S."/>
            <person name="Lewis L.R."/>
            <person name="Margolis J."/>
            <person name="Morgan M."/>
            <person name="Nazareth L.V."/>
            <person name="Nguyen N."/>
            <person name="Okwuonu G."/>
            <person name="Parker D."/>
            <person name="Richards S."/>
            <person name="Ruiz S.J."/>
            <person name="Santibanez J."/>
            <person name="Savard J."/>
            <person name="Scherer S.E."/>
            <person name="Schneider B."/>
            <person name="Sodergren E."/>
            <person name="Tautz D."/>
            <person name="Vattahil S."/>
            <person name="Villasana D."/>
            <person name="White C.S."/>
            <person name="Wright R."/>
            <person name="Park Y."/>
            <person name="Beeman R.W."/>
            <person name="Lord J."/>
            <person name="Oppert B."/>
            <person name="Lorenzen M."/>
            <person name="Brown S."/>
            <person name="Wang L."/>
            <person name="Savard J."/>
            <person name="Tautz D."/>
            <person name="Richards S."/>
            <person name="Weinstock G."/>
            <person name="Gibbs R.A."/>
            <person name="Liu Y."/>
            <person name="Worley K."/>
            <person name="Weinstock G."/>
            <person name="Elsik C.G."/>
            <person name="Reese J.T."/>
            <person name="Elhaik E."/>
            <person name="Landan G."/>
            <person name="Graur D."/>
            <person name="Arensburger P."/>
            <person name="Atkinson P."/>
            <person name="Beeman R.W."/>
            <person name="Beidler J."/>
            <person name="Brown S.J."/>
            <person name="Demuth J.P."/>
            <person name="Drury D.W."/>
            <person name="Du Y.Z."/>
            <person name="Fujiwara H."/>
            <person name="Lorenzen M."/>
            <person name="Maselli V."/>
            <person name="Osanai M."/>
            <person name="Park Y."/>
            <person name="Robertson H.M."/>
            <person name="Tu Z."/>
            <person name="Wang J.J."/>
            <person name="Wang S."/>
            <person name="Richards S."/>
            <person name="Song H."/>
            <person name="Zhang L."/>
            <person name="Sodergren E."/>
            <person name="Werner D."/>
            <person name="Stanke M."/>
            <person name="Morgenstern B."/>
            <person name="Solovyev V."/>
            <person name="Kosarev P."/>
            <person name="Brown G."/>
            <person name="Chen H.C."/>
            <person name="Ermolaeva O."/>
            <person name="Hlavina W."/>
            <person name="Kapustin Y."/>
            <person name="Kiryutin B."/>
            <person name="Kitts P."/>
            <person name="Maglott D."/>
            <person name="Pruitt K."/>
            <person name="Sapojnikov V."/>
            <person name="Souvorov A."/>
            <person name="Mackey A.J."/>
            <person name="Waterhouse R.M."/>
            <person name="Wyder S."/>
            <person name="Zdobnov E.M."/>
            <person name="Zdobnov E.M."/>
            <person name="Wyder S."/>
            <person name="Kriventseva E.V."/>
            <person name="Kadowaki T."/>
            <person name="Bork P."/>
            <person name="Aranda M."/>
            <person name="Bao R."/>
            <person name="Beermann A."/>
            <person name="Berns N."/>
            <person name="Bolognesi R."/>
            <person name="Bonneton F."/>
            <person name="Bopp D."/>
            <person name="Brown S.J."/>
            <person name="Bucher G."/>
            <person name="Butts T."/>
            <person name="Chaumot A."/>
            <person name="Denell R.E."/>
            <person name="Ferrier D.E."/>
            <person name="Friedrich M."/>
            <person name="Gordon C.M."/>
            <person name="Jindra M."/>
            <person name="Klingler M."/>
            <person name="Lan Q."/>
            <person name="Lattorff H.M."/>
            <person name="Laudet V."/>
            <person name="von Levetsow C."/>
            <person name="Liu Z."/>
            <person name="Lutz R."/>
            <person name="Lynch J.A."/>
            <person name="da Fonseca R.N."/>
            <person name="Posnien N."/>
            <person name="Reuter R."/>
            <person name="Roth S."/>
            <person name="Savard J."/>
            <person name="Schinko J.B."/>
            <person name="Schmitt C."/>
            <person name="Schoppmeier M."/>
            <person name="Schroder R."/>
            <person name="Shippy T.D."/>
            <person name="Simonnet F."/>
            <person name="Marques-Souza H."/>
            <person name="Tautz D."/>
            <person name="Tomoyasu Y."/>
            <person name="Trauner J."/>
            <person name="Van der Zee M."/>
            <person name="Vervoort M."/>
            <person name="Wittkopp N."/>
            <person name="Wimmer E.A."/>
            <person name="Yang X."/>
            <person name="Jones A.K."/>
            <person name="Sattelle D.B."/>
            <person name="Ebert P.R."/>
            <person name="Nelson D."/>
            <person name="Scott J.G."/>
            <person name="Beeman R.W."/>
            <person name="Muthukrishnan S."/>
            <person name="Kramer K.J."/>
            <person name="Arakane Y."/>
            <person name="Beeman R.W."/>
            <person name="Zhu Q."/>
            <person name="Hogenkamp D."/>
            <person name="Dixit R."/>
            <person name="Oppert B."/>
            <person name="Jiang H."/>
            <person name="Zou Z."/>
            <person name="Marshall J."/>
            <person name="Elpidina E."/>
            <person name="Vinokurov K."/>
            <person name="Oppert C."/>
            <person name="Zou Z."/>
            <person name="Evans J."/>
            <person name="Lu Z."/>
            <person name="Zhao P."/>
            <person name="Sumathipala N."/>
            <person name="Altincicek B."/>
            <person name="Vilcinskas A."/>
            <person name="Williams M."/>
            <person name="Hultmark D."/>
            <person name="Hetru C."/>
            <person name="Jiang H."/>
            <person name="Grimmelikhuijzen C.J."/>
            <person name="Hauser F."/>
            <person name="Cazzamali G."/>
            <person name="Williamson M."/>
            <person name="Park Y."/>
            <person name="Li B."/>
            <person name="Tanaka Y."/>
            <person name="Predel R."/>
            <person name="Neupert S."/>
            <person name="Schachtner J."/>
            <person name="Verleyen P."/>
            <person name="Raible F."/>
            <person name="Bork P."/>
            <person name="Friedrich M."/>
            <person name="Walden K.K."/>
            <person name="Robertson H.M."/>
            <person name="Angeli S."/>
            <person name="Foret S."/>
            <person name="Bucher G."/>
            <person name="Schuetz S."/>
            <person name="Maleszka R."/>
            <person name="Wimmer E.A."/>
            <person name="Beeman R.W."/>
            <person name="Lorenzen M."/>
            <person name="Tomoyasu Y."/>
            <person name="Miller S.C."/>
            <person name="Grossmann D."/>
            <person name="Bucher G."/>
        </authorList>
    </citation>
    <scope>NUCLEOTIDE SEQUENCE [LARGE SCALE GENOMIC DNA]</scope>
    <source>
        <strain evidence="2 3">Georgia GA2</strain>
    </source>
</reference>
<dbReference type="InterPro" id="IPR006170">
    <property type="entry name" value="PBP/GOBP"/>
</dbReference>
<dbReference type="STRING" id="7070.D2A670"/>
<protein>
    <submittedName>
        <fullName evidence="2">Odorant binding protein 1</fullName>
    </submittedName>
</protein>
<feature type="chain" id="PRO_5003028929" evidence="1">
    <location>
        <begin position="18"/>
        <end position="127"/>
    </location>
</feature>
<evidence type="ECO:0000313" key="2">
    <source>
        <dbReference type="EMBL" id="EFA05678.1"/>
    </source>
</evidence>
<dbReference type="SUPFAM" id="SSF47565">
    <property type="entry name" value="Insect pheromone/odorant-binding proteins"/>
    <property type="match status" value="1"/>
</dbReference>
<dbReference type="CDD" id="cd23992">
    <property type="entry name" value="PBP_GOBP"/>
    <property type="match status" value="1"/>
</dbReference>
<evidence type="ECO:0000256" key="1">
    <source>
        <dbReference type="SAM" id="SignalP"/>
    </source>
</evidence>
<evidence type="ECO:0000313" key="3">
    <source>
        <dbReference type="Proteomes" id="UP000007266"/>
    </source>
</evidence>
<reference evidence="2 3" key="2">
    <citation type="journal article" date="2010" name="Nucleic Acids Res.">
        <title>BeetleBase in 2010: revisions to provide comprehensive genomic information for Tribolium castaneum.</title>
        <authorList>
            <person name="Kim H.S."/>
            <person name="Murphy T."/>
            <person name="Xia J."/>
            <person name="Caragea D."/>
            <person name="Park Y."/>
            <person name="Beeman R.W."/>
            <person name="Lorenzen M.D."/>
            <person name="Butcher S."/>
            <person name="Manak J.R."/>
            <person name="Brown S.J."/>
        </authorList>
    </citation>
    <scope>GENOME REANNOTATION</scope>
    <source>
        <strain evidence="2 3">Georgia GA2</strain>
    </source>
</reference>
<dbReference type="GO" id="GO:0007608">
    <property type="term" value="P:sensory perception of smell"/>
    <property type="evidence" value="ECO:0000318"/>
    <property type="project" value="GO_Central"/>
</dbReference>
<dbReference type="InterPro" id="IPR036728">
    <property type="entry name" value="PBP_GOBP_sf"/>
</dbReference>
<organism evidence="2 3">
    <name type="scientific">Tribolium castaneum</name>
    <name type="common">Red flour beetle</name>
    <dbReference type="NCBI Taxonomy" id="7070"/>
    <lineage>
        <taxon>Eukaryota</taxon>
        <taxon>Metazoa</taxon>
        <taxon>Ecdysozoa</taxon>
        <taxon>Arthropoda</taxon>
        <taxon>Hexapoda</taxon>
        <taxon>Insecta</taxon>
        <taxon>Pterygota</taxon>
        <taxon>Neoptera</taxon>
        <taxon>Endopterygota</taxon>
        <taxon>Coleoptera</taxon>
        <taxon>Polyphaga</taxon>
        <taxon>Cucujiformia</taxon>
        <taxon>Tenebrionidae</taxon>
        <taxon>Tenebrionidae incertae sedis</taxon>
        <taxon>Tribolium</taxon>
    </lineage>
</organism>